<keyword evidence="2" id="KW-1133">Transmembrane helix</keyword>
<reference evidence="3 4" key="1">
    <citation type="submission" date="2019-04" db="EMBL/GenBank/DDBJ databases">
        <title>Friends and foes A comparative genomics study of 23 Aspergillus species from section Flavi.</title>
        <authorList>
            <consortium name="DOE Joint Genome Institute"/>
            <person name="Kjaerbolling I."/>
            <person name="Vesth T."/>
            <person name="Frisvad J.C."/>
            <person name="Nybo J.L."/>
            <person name="Theobald S."/>
            <person name="Kildgaard S."/>
            <person name="Isbrandt T."/>
            <person name="Kuo A."/>
            <person name="Sato A."/>
            <person name="Lyhne E.K."/>
            <person name="Kogle M.E."/>
            <person name="Wiebenga A."/>
            <person name="Kun R.S."/>
            <person name="Lubbers R.J."/>
            <person name="Makela M.R."/>
            <person name="Barry K."/>
            <person name="Chovatia M."/>
            <person name="Clum A."/>
            <person name="Daum C."/>
            <person name="Haridas S."/>
            <person name="He G."/>
            <person name="LaButti K."/>
            <person name="Lipzen A."/>
            <person name="Mondo S."/>
            <person name="Riley R."/>
            <person name="Salamov A."/>
            <person name="Simmons B.A."/>
            <person name="Magnuson J.K."/>
            <person name="Henrissat B."/>
            <person name="Mortensen U.H."/>
            <person name="Larsen T.O."/>
            <person name="Devries R.P."/>
            <person name="Grigoriev I.V."/>
            <person name="Machida M."/>
            <person name="Baker S.E."/>
            <person name="Andersen M.R."/>
        </authorList>
    </citation>
    <scope>NUCLEOTIDE SEQUENCE [LARGE SCALE GENOMIC DNA]</scope>
    <source>
        <strain evidence="3 4">IBT 18842</strain>
    </source>
</reference>
<keyword evidence="2" id="KW-0472">Membrane</keyword>
<accession>A0A5N6TKF9</accession>
<dbReference type="EMBL" id="ML742239">
    <property type="protein sequence ID" value="KAE8146844.1"/>
    <property type="molecule type" value="Genomic_DNA"/>
</dbReference>
<organism evidence="3 4">
    <name type="scientific">Aspergillus avenaceus</name>
    <dbReference type="NCBI Taxonomy" id="36643"/>
    <lineage>
        <taxon>Eukaryota</taxon>
        <taxon>Fungi</taxon>
        <taxon>Dikarya</taxon>
        <taxon>Ascomycota</taxon>
        <taxon>Pezizomycotina</taxon>
        <taxon>Eurotiomycetes</taxon>
        <taxon>Eurotiomycetidae</taxon>
        <taxon>Eurotiales</taxon>
        <taxon>Aspergillaceae</taxon>
        <taxon>Aspergillus</taxon>
        <taxon>Aspergillus subgen. Circumdati</taxon>
    </lineage>
</organism>
<feature type="compositionally biased region" description="Basic and acidic residues" evidence="1">
    <location>
        <begin position="24"/>
        <end position="33"/>
    </location>
</feature>
<keyword evidence="2" id="KW-0812">Transmembrane</keyword>
<evidence type="ECO:0000256" key="2">
    <source>
        <dbReference type="SAM" id="Phobius"/>
    </source>
</evidence>
<evidence type="ECO:0000313" key="3">
    <source>
        <dbReference type="EMBL" id="KAE8146844.1"/>
    </source>
</evidence>
<protein>
    <submittedName>
        <fullName evidence="3">Uncharacterized protein</fullName>
    </submittedName>
</protein>
<feature type="compositionally biased region" description="Polar residues" evidence="1">
    <location>
        <begin position="9"/>
        <end position="23"/>
    </location>
</feature>
<evidence type="ECO:0000313" key="4">
    <source>
        <dbReference type="Proteomes" id="UP000325780"/>
    </source>
</evidence>
<evidence type="ECO:0000256" key="1">
    <source>
        <dbReference type="SAM" id="MobiDB-lite"/>
    </source>
</evidence>
<dbReference type="AlphaFoldDB" id="A0A5N6TKF9"/>
<gene>
    <name evidence="3" type="ORF">BDV25DRAFT_161617</name>
</gene>
<name>A0A5N6TKF9_ASPAV</name>
<feature type="transmembrane region" description="Helical" evidence="2">
    <location>
        <begin position="48"/>
        <end position="70"/>
    </location>
</feature>
<feature type="region of interest" description="Disordered" evidence="1">
    <location>
        <begin position="1"/>
        <end position="33"/>
    </location>
</feature>
<proteinExistence type="predicted"/>
<keyword evidence="4" id="KW-1185">Reference proteome</keyword>
<dbReference type="Proteomes" id="UP000325780">
    <property type="component" value="Unassembled WGS sequence"/>
</dbReference>
<sequence length="75" mass="8537">MLRGRHCSSELSVNSCGSLPQQKYSEHIQRPEQDGYPRPPTFALLRPWWWYAILTVGICYSGCSVHAANLERSSL</sequence>